<dbReference type="GO" id="GO:0015937">
    <property type="term" value="P:coenzyme A biosynthetic process"/>
    <property type="evidence" value="ECO:0007669"/>
    <property type="project" value="TreeGrafter"/>
</dbReference>
<dbReference type="PANTHER" id="PTHR10695:SF46">
    <property type="entry name" value="BIFUNCTIONAL COENZYME A SYNTHASE-RELATED"/>
    <property type="match status" value="1"/>
</dbReference>
<reference evidence="2" key="1">
    <citation type="submission" date="2020-12" db="EMBL/GenBank/DDBJ databases">
        <title>Metabolic potential, ecology and presence of endohyphal bacteria is reflected in genomic diversity of Mucoromycotina.</title>
        <authorList>
            <person name="Muszewska A."/>
            <person name="Okrasinska A."/>
            <person name="Steczkiewicz K."/>
            <person name="Drgas O."/>
            <person name="Orlowska M."/>
            <person name="Perlinska-Lenart U."/>
            <person name="Aleksandrzak-Piekarczyk T."/>
            <person name="Szatraj K."/>
            <person name="Zielenkiewicz U."/>
            <person name="Pilsyk S."/>
            <person name="Malc E."/>
            <person name="Mieczkowski P."/>
            <person name="Kruszewska J.S."/>
            <person name="Biernat P."/>
            <person name="Pawlowska J."/>
        </authorList>
    </citation>
    <scope>NUCLEOTIDE SEQUENCE</scope>
    <source>
        <strain evidence="2">WA0000067209</strain>
    </source>
</reference>
<keyword evidence="3" id="KW-1185">Reference proteome</keyword>
<dbReference type="NCBIfam" id="NF001985">
    <property type="entry name" value="PRK00777.1"/>
    <property type="match status" value="1"/>
</dbReference>
<proteinExistence type="predicted"/>
<comment type="caution">
    <text evidence="2">The sequence shown here is derived from an EMBL/GenBank/DDBJ whole genome shotgun (WGS) entry which is preliminary data.</text>
</comment>
<name>A0A8H7UCJ7_MORIS</name>
<evidence type="ECO:0000313" key="3">
    <source>
        <dbReference type="Proteomes" id="UP000654370"/>
    </source>
</evidence>
<dbReference type="SUPFAM" id="SSF52374">
    <property type="entry name" value="Nucleotidylyl transferase"/>
    <property type="match status" value="1"/>
</dbReference>
<dbReference type="EMBL" id="JAEPQZ010000008">
    <property type="protein sequence ID" value="KAG2177950.1"/>
    <property type="molecule type" value="Genomic_DNA"/>
</dbReference>
<dbReference type="InterPro" id="IPR004821">
    <property type="entry name" value="Cyt_trans-like"/>
</dbReference>
<dbReference type="InterPro" id="IPR014729">
    <property type="entry name" value="Rossmann-like_a/b/a_fold"/>
</dbReference>
<protein>
    <recommendedName>
        <fullName evidence="1">Cytidyltransferase-like domain-containing protein</fullName>
    </recommendedName>
</protein>
<organism evidence="2 3">
    <name type="scientific">Mortierella isabellina</name>
    <name type="common">Filamentous fungus</name>
    <name type="synonym">Umbelopsis isabellina</name>
    <dbReference type="NCBI Taxonomy" id="91625"/>
    <lineage>
        <taxon>Eukaryota</taxon>
        <taxon>Fungi</taxon>
        <taxon>Fungi incertae sedis</taxon>
        <taxon>Mucoromycota</taxon>
        <taxon>Mucoromycotina</taxon>
        <taxon>Umbelopsidomycetes</taxon>
        <taxon>Umbelopsidales</taxon>
        <taxon>Umbelopsidaceae</taxon>
        <taxon>Umbelopsis</taxon>
    </lineage>
</organism>
<dbReference type="PANTHER" id="PTHR10695">
    <property type="entry name" value="DEPHOSPHO-COA KINASE-RELATED"/>
    <property type="match status" value="1"/>
</dbReference>
<accession>A0A8H7UCJ7</accession>
<sequence>MFRQDKAFVYFSLKSLHSFEQKHRDLIEKASKETKDQLRVVISCPLLAAYRNCIDSIWHPLQELLSLVYVAQVKPAYDVENPLLDAQVVFLELCGYDIDFKESIYQRVYVLKSDHRFVSKLNEQSTNSPIPVEILEDNEDAALERDSTVPTEGSSSDAVRFENVALGGTFDHIHSGHKILLTMSALLTSKRLFCGVSDDKLLTKKKHRELIAPTRERIKNVQHYLNIVRRGIEYQVDSISDPYGPTITDPTFDVIVVSTETLSGGEAVNVERAKKDYQPLFIRVIDVISPSKASVQGKDISALKISSTWIRDYIASKQKQD</sequence>
<dbReference type="AlphaFoldDB" id="A0A8H7UCJ7"/>
<dbReference type="OrthoDB" id="330671at2759"/>
<dbReference type="Gene3D" id="3.40.50.620">
    <property type="entry name" value="HUPs"/>
    <property type="match status" value="1"/>
</dbReference>
<evidence type="ECO:0000313" key="2">
    <source>
        <dbReference type="EMBL" id="KAG2177950.1"/>
    </source>
</evidence>
<feature type="domain" description="Cytidyltransferase-like" evidence="1">
    <location>
        <begin position="166"/>
        <end position="308"/>
    </location>
</feature>
<gene>
    <name evidence="2" type="ORF">INT43_003197</name>
</gene>
<dbReference type="Pfam" id="PF01467">
    <property type="entry name" value="CTP_transf_like"/>
    <property type="match status" value="1"/>
</dbReference>
<dbReference type="Proteomes" id="UP000654370">
    <property type="component" value="Unassembled WGS sequence"/>
</dbReference>
<evidence type="ECO:0000259" key="1">
    <source>
        <dbReference type="Pfam" id="PF01467"/>
    </source>
</evidence>
<dbReference type="GO" id="GO:0004140">
    <property type="term" value="F:dephospho-CoA kinase activity"/>
    <property type="evidence" value="ECO:0007669"/>
    <property type="project" value="TreeGrafter"/>
</dbReference>